<keyword evidence="7" id="KW-0868">Chloride</keyword>
<accession>A0AAU7V036</accession>
<evidence type="ECO:0000256" key="7">
    <source>
        <dbReference type="ARBA" id="ARBA00023214"/>
    </source>
</evidence>
<gene>
    <name evidence="9" type="ORF">RBB84_05275</name>
</gene>
<keyword evidence="5" id="KW-0406">Ion transport</keyword>
<dbReference type="GO" id="GO:0005886">
    <property type="term" value="C:plasma membrane"/>
    <property type="evidence" value="ECO:0007669"/>
    <property type="project" value="TreeGrafter"/>
</dbReference>
<feature type="transmembrane region" description="Helical" evidence="8">
    <location>
        <begin position="194"/>
        <end position="212"/>
    </location>
</feature>
<feature type="transmembrane region" description="Helical" evidence="8">
    <location>
        <begin position="268"/>
        <end position="289"/>
    </location>
</feature>
<feature type="transmembrane region" description="Helical" evidence="8">
    <location>
        <begin position="16"/>
        <end position="41"/>
    </location>
</feature>
<evidence type="ECO:0000256" key="4">
    <source>
        <dbReference type="ARBA" id="ARBA00022989"/>
    </source>
</evidence>
<dbReference type="RefSeq" id="WP_064256258.1">
    <property type="nucleotide sequence ID" value="NZ_CP132970.1"/>
</dbReference>
<dbReference type="InterPro" id="IPR014743">
    <property type="entry name" value="Cl-channel_core"/>
</dbReference>
<evidence type="ECO:0000256" key="3">
    <source>
        <dbReference type="ARBA" id="ARBA00022692"/>
    </source>
</evidence>
<dbReference type="Pfam" id="PF00654">
    <property type="entry name" value="Voltage_CLC"/>
    <property type="match status" value="1"/>
</dbReference>
<feature type="transmembrane region" description="Helical" evidence="8">
    <location>
        <begin position="62"/>
        <end position="81"/>
    </location>
</feature>
<comment type="subcellular location">
    <subcellularLocation>
        <location evidence="1">Membrane</location>
        <topology evidence="1">Multi-pass membrane protein</topology>
    </subcellularLocation>
</comment>
<keyword evidence="2" id="KW-0813">Transport</keyword>
<proteinExistence type="predicted"/>
<keyword evidence="3 8" id="KW-0812">Transmembrane</keyword>
<keyword evidence="6 8" id="KW-0472">Membrane</keyword>
<feature type="transmembrane region" description="Helical" evidence="8">
    <location>
        <begin position="387"/>
        <end position="415"/>
    </location>
</feature>
<dbReference type="InterPro" id="IPR001807">
    <property type="entry name" value="ClC"/>
</dbReference>
<evidence type="ECO:0000256" key="8">
    <source>
        <dbReference type="SAM" id="Phobius"/>
    </source>
</evidence>
<dbReference type="PANTHER" id="PTHR45711:SF6">
    <property type="entry name" value="CHLORIDE CHANNEL PROTEIN"/>
    <property type="match status" value="1"/>
</dbReference>
<sequence>MDIENVREPTVPARELATICVLAIVAGAVIGVVGGAFRWCLERLERWRIHTAEWAHELPGPGWLVPVGITILGALLAALIVRMVPLASGSGIQHVEAVDRGQAEPPPLSVLPSRFVGALLSIGSGLVLGREGPIVHMGAAVGAETARCARRPEHERLLQTSVSGAGLAVAFNAPIGGALFVFEEVTGSFRFRTVVPVVLSVAAAVVCSRTIVGDTPDFAVDPIAPPSIVLLPVFVVFGLLTGLLGAAYNRMVLGSLSVVESVRSLSPVMKAAIIGGLVGLLSVVAPWAGGGGDSLVQHVVSGGAIALPVVAWYVLLRFVAGPLSYAAGTPGGLFAPLLALGALWGLLCAGICTAIVPGIGSSLAVPMAIAGMAALFGASVRAPITGVVLVVEMTAATGVTVPMLAATICAVVVAYSTRVPPIYDSLRDRMFGTPPDQG</sequence>
<feature type="transmembrane region" description="Helical" evidence="8">
    <location>
        <begin position="332"/>
        <end position="356"/>
    </location>
</feature>
<feature type="transmembrane region" description="Helical" evidence="8">
    <location>
        <begin position="362"/>
        <end position="380"/>
    </location>
</feature>
<dbReference type="GO" id="GO:0005247">
    <property type="term" value="F:voltage-gated chloride channel activity"/>
    <property type="evidence" value="ECO:0007669"/>
    <property type="project" value="TreeGrafter"/>
</dbReference>
<keyword evidence="4 8" id="KW-1133">Transmembrane helix</keyword>
<dbReference type="KEGG" id="rhox:RBB84_05275"/>
<dbReference type="PANTHER" id="PTHR45711">
    <property type="entry name" value="CHLORIDE CHANNEL PROTEIN"/>
    <property type="match status" value="1"/>
</dbReference>
<dbReference type="EMBL" id="CP132970">
    <property type="protein sequence ID" value="XBW05359.1"/>
    <property type="molecule type" value="Genomic_DNA"/>
</dbReference>
<reference evidence="9" key="1">
    <citation type="submission" date="2023-08" db="EMBL/GenBank/DDBJ databases">
        <title>The novel hydrolase IpcH responsible for the initial isoprocarb degradation step in Rhodococcus sp. D-6.</title>
        <authorList>
            <person name="Zhu Q."/>
        </authorList>
    </citation>
    <scope>NUCLEOTIDE SEQUENCE</scope>
    <source>
        <strain evidence="9">D-6</strain>
    </source>
</reference>
<evidence type="ECO:0000256" key="5">
    <source>
        <dbReference type="ARBA" id="ARBA00023065"/>
    </source>
</evidence>
<evidence type="ECO:0000256" key="2">
    <source>
        <dbReference type="ARBA" id="ARBA00022448"/>
    </source>
</evidence>
<evidence type="ECO:0000256" key="1">
    <source>
        <dbReference type="ARBA" id="ARBA00004141"/>
    </source>
</evidence>
<protein>
    <submittedName>
        <fullName evidence="9">ClC family H(+)/Cl(-) exchange transporter</fullName>
    </submittedName>
</protein>
<evidence type="ECO:0000256" key="6">
    <source>
        <dbReference type="ARBA" id="ARBA00023136"/>
    </source>
</evidence>
<dbReference type="SUPFAM" id="SSF81340">
    <property type="entry name" value="Clc chloride channel"/>
    <property type="match status" value="1"/>
</dbReference>
<dbReference type="Gene3D" id="1.10.3080.10">
    <property type="entry name" value="Clc chloride channel"/>
    <property type="match status" value="1"/>
</dbReference>
<feature type="transmembrane region" description="Helical" evidence="8">
    <location>
        <begin position="224"/>
        <end position="248"/>
    </location>
</feature>
<name>A0AAU7V036_9NOCA</name>
<feature type="transmembrane region" description="Helical" evidence="8">
    <location>
        <begin position="295"/>
        <end position="320"/>
    </location>
</feature>
<organism evidence="9">
    <name type="scientific">Rhodococcus sp. D-6</name>
    <dbReference type="NCBI Taxonomy" id="1387842"/>
    <lineage>
        <taxon>Bacteria</taxon>
        <taxon>Bacillati</taxon>
        <taxon>Actinomycetota</taxon>
        <taxon>Actinomycetes</taxon>
        <taxon>Mycobacteriales</taxon>
        <taxon>Nocardiaceae</taxon>
        <taxon>Rhodococcus</taxon>
    </lineage>
</organism>
<dbReference type="PRINTS" id="PR00762">
    <property type="entry name" value="CLCHANNEL"/>
</dbReference>
<evidence type="ECO:0000313" key="9">
    <source>
        <dbReference type="EMBL" id="XBW05359.1"/>
    </source>
</evidence>
<feature type="transmembrane region" description="Helical" evidence="8">
    <location>
        <begin position="162"/>
        <end position="182"/>
    </location>
</feature>
<dbReference type="AlphaFoldDB" id="A0AAU7V036"/>
<dbReference type="CDD" id="cd01031">
    <property type="entry name" value="EriC"/>
    <property type="match status" value="1"/>
</dbReference>